<protein>
    <submittedName>
        <fullName evidence="2">Uncharacterized protein</fullName>
    </submittedName>
</protein>
<accession>A0AA36N760</accession>
<dbReference type="AlphaFoldDB" id="A0AA36N760"/>
<evidence type="ECO:0000313" key="2">
    <source>
        <dbReference type="EMBL" id="CAJ1392936.1"/>
    </source>
</evidence>
<keyword evidence="3" id="KW-1185">Reference proteome</keyword>
<keyword evidence="1" id="KW-0812">Transmembrane</keyword>
<dbReference type="Proteomes" id="UP001178507">
    <property type="component" value="Unassembled WGS sequence"/>
</dbReference>
<evidence type="ECO:0000256" key="1">
    <source>
        <dbReference type="SAM" id="Phobius"/>
    </source>
</evidence>
<sequence length="375" mass="42442">MAAAFLLDLRALSASPAWLFAGEFERVDVERVRVEVVLREILPSEALDLCQQTFGCEASAVRVTLRRPANQPLNCGACAPAEVELELELADSRARRLSQRRMRCKQGCLPDAVELALPWLGVGQRCELSGRLDLERLAAPEEAACLRVLLLARGEPVPLEEVEQQAKVLFKAKRFLPALLLLTAADHPHASQAWLRRRCHCELRLGLAAAAASSARLVARSQRKLCVVAEPVRSDRGRKDIERAAQVDATCRHQKLLSRAQWQLKRQQRARRWFDGNEAFERSREANSSQRCFQCQRLRAGHMGSGKMEGRYLCTECWECWSKIRRCQQVLLSDMFFCVFFPSPICFTLMVFTLLLSCHIAFTMLKHQLNAGLTE</sequence>
<proteinExistence type="predicted"/>
<reference evidence="2" key="1">
    <citation type="submission" date="2023-08" db="EMBL/GenBank/DDBJ databases">
        <authorList>
            <person name="Chen Y."/>
            <person name="Shah S."/>
            <person name="Dougan E. K."/>
            <person name="Thang M."/>
            <person name="Chan C."/>
        </authorList>
    </citation>
    <scope>NUCLEOTIDE SEQUENCE</scope>
</reference>
<name>A0AA36N760_9DINO</name>
<comment type="caution">
    <text evidence="2">The sequence shown here is derived from an EMBL/GenBank/DDBJ whole genome shotgun (WGS) entry which is preliminary data.</text>
</comment>
<keyword evidence="1" id="KW-0472">Membrane</keyword>
<dbReference type="EMBL" id="CAUJNA010002446">
    <property type="protein sequence ID" value="CAJ1392936.1"/>
    <property type="molecule type" value="Genomic_DNA"/>
</dbReference>
<keyword evidence="1" id="KW-1133">Transmembrane helix</keyword>
<evidence type="ECO:0000313" key="3">
    <source>
        <dbReference type="Proteomes" id="UP001178507"/>
    </source>
</evidence>
<gene>
    <name evidence="2" type="ORF">EVOR1521_LOCUS17897</name>
</gene>
<feature type="transmembrane region" description="Helical" evidence="1">
    <location>
        <begin position="330"/>
        <end position="356"/>
    </location>
</feature>
<organism evidence="2 3">
    <name type="scientific">Effrenium voratum</name>
    <dbReference type="NCBI Taxonomy" id="2562239"/>
    <lineage>
        <taxon>Eukaryota</taxon>
        <taxon>Sar</taxon>
        <taxon>Alveolata</taxon>
        <taxon>Dinophyceae</taxon>
        <taxon>Suessiales</taxon>
        <taxon>Symbiodiniaceae</taxon>
        <taxon>Effrenium</taxon>
    </lineage>
</organism>